<dbReference type="Proteomes" id="UP000305654">
    <property type="component" value="Unassembled WGS sequence"/>
</dbReference>
<evidence type="ECO:0000313" key="2">
    <source>
        <dbReference type="Proteomes" id="UP000305654"/>
    </source>
</evidence>
<protein>
    <recommendedName>
        <fullName evidence="3">Nuclear transport factor 2 family protein</fullName>
    </recommendedName>
</protein>
<organism evidence="1 2">
    <name type="scientific">Lichenicoccus roseus</name>
    <dbReference type="NCBI Taxonomy" id="2683649"/>
    <lineage>
        <taxon>Bacteria</taxon>
        <taxon>Pseudomonadati</taxon>
        <taxon>Pseudomonadota</taxon>
        <taxon>Alphaproteobacteria</taxon>
        <taxon>Acetobacterales</taxon>
        <taxon>Acetobacteraceae</taxon>
        <taxon>Lichenicoccus</taxon>
    </lineage>
</organism>
<keyword evidence="2" id="KW-1185">Reference proteome</keyword>
<name>A0A5R9J0R4_9PROT</name>
<reference evidence="1 2" key="1">
    <citation type="submission" date="2019-05" db="EMBL/GenBank/DDBJ databases">
        <authorList>
            <person name="Pankratov T."/>
            <person name="Grouzdev D."/>
        </authorList>
    </citation>
    <scope>NUCLEOTIDE SEQUENCE [LARGE SCALE GENOMIC DNA]</scope>
    <source>
        <strain evidence="1 2">KEBCLARHB70R</strain>
    </source>
</reference>
<dbReference type="AlphaFoldDB" id="A0A5R9J0R4"/>
<gene>
    <name evidence="1" type="ORF">FE263_21430</name>
</gene>
<dbReference type="EMBL" id="VCDI01000015">
    <property type="protein sequence ID" value="TLU70539.1"/>
    <property type="molecule type" value="Genomic_DNA"/>
</dbReference>
<evidence type="ECO:0008006" key="3">
    <source>
        <dbReference type="Google" id="ProtNLM"/>
    </source>
</evidence>
<evidence type="ECO:0000313" key="1">
    <source>
        <dbReference type="EMBL" id="TLU70539.1"/>
    </source>
</evidence>
<accession>A0A5R9J0R4</accession>
<dbReference type="OrthoDB" id="8754772at2"/>
<comment type="caution">
    <text evidence="1">The sequence shown here is derived from an EMBL/GenBank/DDBJ whole genome shotgun (WGS) entry which is preliminary data.</text>
</comment>
<sequence>MPQSVRDATAKACIAFLFLAVTIMPSILHADTQPHHPFRTLASHPHLEAATEDVATIDAIVEALAKTISAPAGGVIDSKRLASLFIPGGRIVIGVDPKPGRSADVVLVSPNEYADNFNRAMKASSSREGGFFDRVVANRVEHFGIMAHVYSSYESRESLSGSKPFRRGIKSFELLKSGERWYIVELYYDFERPGTPISATYMKPSKE</sequence>
<proteinExistence type="predicted"/>
<dbReference type="RefSeq" id="WP_138328087.1">
    <property type="nucleotide sequence ID" value="NZ_VCDI01000015.1"/>
</dbReference>